<proteinExistence type="predicted"/>
<dbReference type="AlphaFoldDB" id="A0AAV7JQT5"/>
<sequence length="114" mass="13195">MHKFPDPITQLHSIVSQLENSIIVKTRRRYNMIKMILPLKSHLSSHAYYRQLHNMDCISLSHESSLRRLYSRFGLDTEFLTSLKAETGGFNQFERHLCLNMDGTNIKSGISNKG</sequence>
<gene>
    <name evidence="1" type="ORF">LOD99_5313</name>
</gene>
<evidence type="ECO:0000313" key="2">
    <source>
        <dbReference type="Proteomes" id="UP001165289"/>
    </source>
</evidence>
<accession>A0AAV7JQT5</accession>
<evidence type="ECO:0000313" key="1">
    <source>
        <dbReference type="EMBL" id="KAI6651347.1"/>
    </source>
</evidence>
<dbReference type="EMBL" id="JAKMXF010000305">
    <property type="protein sequence ID" value="KAI6651347.1"/>
    <property type="molecule type" value="Genomic_DNA"/>
</dbReference>
<organism evidence="1 2">
    <name type="scientific">Oopsacas minuta</name>
    <dbReference type="NCBI Taxonomy" id="111878"/>
    <lineage>
        <taxon>Eukaryota</taxon>
        <taxon>Metazoa</taxon>
        <taxon>Porifera</taxon>
        <taxon>Hexactinellida</taxon>
        <taxon>Hexasterophora</taxon>
        <taxon>Lyssacinosida</taxon>
        <taxon>Leucopsacidae</taxon>
        <taxon>Oopsacas</taxon>
    </lineage>
</organism>
<dbReference type="Proteomes" id="UP001165289">
    <property type="component" value="Unassembled WGS sequence"/>
</dbReference>
<comment type="caution">
    <text evidence="1">The sequence shown here is derived from an EMBL/GenBank/DDBJ whole genome shotgun (WGS) entry which is preliminary data.</text>
</comment>
<reference evidence="1 2" key="1">
    <citation type="journal article" date="2023" name="BMC Biol.">
        <title>The compact genome of the sponge Oopsacas minuta (Hexactinellida) is lacking key metazoan core genes.</title>
        <authorList>
            <person name="Santini S."/>
            <person name="Schenkelaars Q."/>
            <person name="Jourda C."/>
            <person name="Duchesne M."/>
            <person name="Belahbib H."/>
            <person name="Rocher C."/>
            <person name="Selva M."/>
            <person name="Riesgo A."/>
            <person name="Vervoort M."/>
            <person name="Leys S.P."/>
            <person name="Kodjabachian L."/>
            <person name="Le Bivic A."/>
            <person name="Borchiellini C."/>
            <person name="Claverie J.M."/>
            <person name="Renard E."/>
        </authorList>
    </citation>
    <scope>NUCLEOTIDE SEQUENCE [LARGE SCALE GENOMIC DNA]</scope>
    <source>
        <strain evidence="1">SPO-2</strain>
    </source>
</reference>
<name>A0AAV7JQT5_9METZ</name>
<keyword evidence="2" id="KW-1185">Reference proteome</keyword>
<protein>
    <submittedName>
        <fullName evidence="1">Uncharacterized protein</fullName>
    </submittedName>
</protein>